<keyword evidence="3" id="KW-0067">ATP-binding</keyword>
<proteinExistence type="inferred from homology"/>
<dbReference type="SMART" id="SM00382">
    <property type="entry name" value="AAA"/>
    <property type="match status" value="1"/>
</dbReference>
<keyword evidence="6" id="KW-1185">Reference proteome</keyword>
<dbReference type="Pfam" id="PF00437">
    <property type="entry name" value="T2SSE"/>
    <property type="match status" value="1"/>
</dbReference>
<evidence type="ECO:0000256" key="3">
    <source>
        <dbReference type="ARBA" id="ARBA00022840"/>
    </source>
</evidence>
<dbReference type="PANTHER" id="PTHR30258">
    <property type="entry name" value="TYPE II SECRETION SYSTEM PROTEIN GSPE-RELATED"/>
    <property type="match status" value="1"/>
</dbReference>
<dbReference type="GO" id="GO:0005524">
    <property type="term" value="F:ATP binding"/>
    <property type="evidence" value="ECO:0007669"/>
    <property type="project" value="UniProtKB-KW"/>
</dbReference>
<dbReference type="AlphaFoldDB" id="A0A1H8F8F2"/>
<protein>
    <submittedName>
        <fullName evidence="5">Type II secretory pathway ATPase GspE/PulE or T4P pilus assembly pathway ATPase PilB</fullName>
    </submittedName>
</protein>
<dbReference type="FunFam" id="3.40.50.300:FF:000398">
    <property type="entry name" value="Type IV pilus assembly ATPase PilB"/>
    <property type="match status" value="1"/>
</dbReference>
<sequence length="411" mass="44680">MQVSPSLAARSLAPAVMPFRADSDDASAVTLLQELLEQAIALRSSDLHFEPYEERYRVRFRIDGVLQEKMALPLALRERLVARIKVLARLDISERRLPQDGRIKFSMGPERMVDLRVSTLPTLFGEKVVIRVLDATHVGLDMEALGYPAGDQMLLEEAIARPHGMVLVTGPTGSGKTLSLYSCLQRLNQPGVNIASVEDPCEIPLPGINQVNVHEKAGLTYASALRAFLRQDPDILMVGEIRDLETADMALKAAQTGHLVLSTLHTNDAPSAITRLRHMGVAAYHLAASLSLISAQRLVRRLCEQCRQPVTLTPEQILAAGFPPEAVDGPRVAYRPVGCPACSSGYRGRTGIFQVMPVSDAMRSQMLADASSMALEQQAASEGLRSLRQAGLDKVLQGITSLEEVLAATHA</sequence>
<gene>
    <name evidence="5" type="ORF">SAMN02745977_00968</name>
</gene>
<evidence type="ECO:0000256" key="2">
    <source>
        <dbReference type="ARBA" id="ARBA00022741"/>
    </source>
</evidence>
<dbReference type="OrthoDB" id="5790493at2"/>
<dbReference type="InterPro" id="IPR027417">
    <property type="entry name" value="P-loop_NTPase"/>
</dbReference>
<evidence type="ECO:0000313" key="6">
    <source>
        <dbReference type="Proteomes" id="UP000199531"/>
    </source>
</evidence>
<dbReference type="Gene3D" id="3.40.50.300">
    <property type="entry name" value="P-loop containing nucleotide triphosphate hydrolases"/>
    <property type="match status" value="1"/>
</dbReference>
<comment type="similarity">
    <text evidence="1">Belongs to the GSP E family.</text>
</comment>
<dbReference type="STRING" id="1121117.SAMN02745977_00968"/>
<dbReference type="Gene3D" id="3.30.450.90">
    <property type="match status" value="1"/>
</dbReference>
<dbReference type="PANTHER" id="PTHR30258:SF1">
    <property type="entry name" value="PROTEIN TRANSPORT PROTEIN HOFB HOMOLOG"/>
    <property type="match status" value="1"/>
</dbReference>
<dbReference type="EMBL" id="FOCW01000001">
    <property type="protein sequence ID" value="SEN28201.1"/>
    <property type="molecule type" value="Genomic_DNA"/>
</dbReference>
<organism evidence="5 6">
    <name type="scientific">Brachymonas denitrificans DSM 15123</name>
    <dbReference type="NCBI Taxonomy" id="1121117"/>
    <lineage>
        <taxon>Bacteria</taxon>
        <taxon>Pseudomonadati</taxon>
        <taxon>Pseudomonadota</taxon>
        <taxon>Betaproteobacteria</taxon>
        <taxon>Burkholderiales</taxon>
        <taxon>Comamonadaceae</taxon>
        <taxon>Brachymonas</taxon>
    </lineage>
</organism>
<evidence type="ECO:0000313" key="5">
    <source>
        <dbReference type="EMBL" id="SEN28201.1"/>
    </source>
</evidence>
<evidence type="ECO:0000259" key="4">
    <source>
        <dbReference type="PROSITE" id="PS00662"/>
    </source>
</evidence>
<dbReference type="GO" id="GO:0016887">
    <property type="term" value="F:ATP hydrolysis activity"/>
    <property type="evidence" value="ECO:0007669"/>
    <property type="project" value="TreeGrafter"/>
</dbReference>
<dbReference type="SUPFAM" id="SSF52540">
    <property type="entry name" value="P-loop containing nucleoside triphosphate hydrolases"/>
    <property type="match status" value="1"/>
</dbReference>
<reference evidence="5 6" key="1">
    <citation type="submission" date="2016-10" db="EMBL/GenBank/DDBJ databases">
        <authorList>
            <person name="de Groot N.N."/>
        </authorList>
    </citation>
    <scope>NUCLEOTIDE SEQUENCE [LARGE SCALE GENOMIC DNA]</scope>
    <source>
        <strain evidence="5 6">DSM 15123</strain>
    </source>
</reference>
<dbReference type="Proteomes" id="UP000199531">
    <property type="component" value="Unassembled WGS sequence"/>
</dbReference>
<feature type="domain" description="Bacterial type II secretion system protein E" evidence="4">
    <location>
        <begin position="229"/>
        <end position="243"/>
    </location>
</feature>
<accession>A0A1H8F8F2</accession>
<name>A0A1H8F8F2_9BURK</name>
<dbReference type="GO" id="GO:0005886">
    <property type="term" value="C:plasma membrane"/>
    <property type="evidence" value="ECO:0007669"/>
    <property type="project" value="TreeGrafter"/>
</dbReference>
<dbReference type="InterPro" id="IPR001482">
    <property type="entry name" value="T2SS/T4SS_dom"/>
</dbReference>
<evidence type="ECO:0000256" key="1">
    <source>
        <dbReference type="ARBA" id="ARBA00006611"/>
    </source>
</evidence>
<dbReference type="FunFam" id="3.30.450.90:FF:000001">
    <property type="entry name" value="Type II secretion system ATPase GspE"/>
    <property type="match status" value="1"/>
</dbReference>
<dbReference type="InterPro" id="IPR003593">
    <property type="entry name" value="AAA+_ATPase"/>
</dbReference>
<keyword evidence="2" id="KW-0547">Nucleotide-binding</keyword>
<dbReference type="CDD" id="cd01129">
    <property type="entry name" value="PulE-GspE-like"/>
    <property type="match status" value="1"/>
</dbReference>
<dbReference type="PROSITE" id="PS00662">
    <property type="entry name" value="T2SP_E"/>
    <property type="match status" value="1"/>
</dbReference>